<gene>
    <name evidence="2" type="ORF">BDCG_01371</name>
</gene>
<sequence length="180" mass="19882">MSSILSASSQTLEYAPQTLHLVAFGIGDIAHWALFIPNRTADPTGTLVHIGIEGNDAKSGGGEAELLINQFQLSRSSAKSVVPLVGSRATRGEVEDAARACFESFDYNILLDNCQTFTIDVLTELRRRLPSQIQQASINLIREQYGTTPVKIQQFLDRHKQQQNTEGHQPESSEPRFSLD</sequence>
<dbReference type="RefSeq" id="XP_045272504.1">
    <property type="nucleotide sequence ID" value="XM_045416870.1"/>
</dbReference>
<evidence type="ECO:0008006" key="4">
    <source>
        <dbReference type="Google" id="ProtNLM"/>
    </source>
</evidence>
<name>A0ABP2EMH3_AJEDR</name>
<proteinExistence type="predicted"/>
<protein>
    <recommendedName>
        <fullName evidence="4">PPPDE domain-containing protein</fullName>
    </recommendedName>
</protein>
<feature type="compositionally biased region" description="Basic and acidic residues" evidence="1">
    <location>
        <begin position="168"/>
        <end position="180"/>
    </location>
</feature>
<organism evidence="2 3">
    <name type="scientific">Ajellomyces dermatitidis (strain ER-3 / ATCC MYA-2586)</name>
    <name type="common">Blastomyces dermatitidis</name>
    <dbReference type="NCBI Taxonomy" id="559297"/>
    <lineage>
        <taxon>Eukaryota</taxon>
        <taxon>Fungi</taxon>
        <taxon>Dikarya</taxon>
        <taxon>Ascomycota</taxon>
        <taxon>Pezizomycotina</taxon>
        <taxon>Eurotiomycetes</taxon>
        <taxon>Eurotiomycetidae</taxon>
        <taxon>Onygenales</taxon>
        <taxon>Ajellomycetaceae</taxon>
        <taxon>Blastomyces</taxon>
    </lineage>
</organism>
<dbReference type="GeneID" id="69023971"/>
<feature type="region of interest" description="Disordered" evidence="1">
    <location>
        <begin position="159"/>
        <end position="180"/>
    </location>
</feature>
<dbReference type="Proteomes" id="UP000002039">
    <property type="component" value="Unassembled WGS sequence"/>
</dbReference>
<reference evidence="3" key="1">
    <citation type="journal article" date="2015" name="PLoS Genet.">
        <title>The dynamic genome and transcriptome of the human fungal pathogen Blastomyces and close relative Emmonsia.</title>
        <authorList>
            <person name="Munoz J.F."/>
            <person name="Gauthier G.M."/>
            <person name="Desjardins C.A."/>
            <person name="Gallo J.E."/>
            <person name="Holder J."/>
            <person name="Sullivan T.D."/>
            <person name="Marty A.J."/>
            <person name="Carmen J.C."/>
            <person name="Chen Z."/>
            <person name="Ding L."/>
            <person name="Gujja S."/>
            <person name="Magrini V."/>
            <person name="Misas E."/>
            <person name="Mitreva M."/>
            <person name="Priest M."/>
            <person name="Saif S."/>
            <person name="Whiston E.A."/>
            <person name="Young S."/>
            <person name="Zeng Q."/>
            <person name="Goldman W.E."/>
            <person name="Mardis E.R."/>
            <person name="Taylor J.W."/>
            <person name="McEwen J.G."/>
            <person name="Clay O.K."/>
            <person name="Klein B.S."/>
            <person name="Cuomo C.A."/>
        </authorList>
    </citation>
    <scope>NUCLEOTIDE SEQUENCE [LARGE SCALE GENOMIC DNA]</scope>
    <source>
        <strain evidence="3">ER-3 / ATCC MYA-2586</strain>
    </source>
</reference>
<evidence type="ECO:0000313" key="2">
    <source>
        <dbReference type="EMBL" id="EEQ84566.1"/>
    </source>
</evidence>
<evidence type="ECO:0000313" key="3">
    <source>
        <dbReference type="Proteomes" id="UP000002039"/>
    </source>
</evidence>
<evidence type="ECO:0000256" key="1">
    <source>
        <dbReference type="SAM" id="MobiDB-lite"/>
    </source>
</evidence>
<dbReference type="EMBL" id="EQ999973">
    <property type="protein sequence ID" value="EEQ84566.1"/>
    <property type="molecule type" value="Genomic_DNA"/>
</dbReference>
<accession>A0ABP2EMH3</accession>
<keyword evidence="3" id="KW-1185">Reference proteome</keyword>